<proteinExistence type="predicted"/>
<dbReference type="Proteomes" id="UP001283361">
    <property type="component" value="Unassembled WGS sequence"/>
</dbReference>
<sequence>MCYKSIYQSVRYDPRPLKCVSSVRHDKMAVGSRFEPHPAALFDEEEQGF</sequence>
<evidence type="ECO:0000313" key="1">
    <source>
        <dbReference type="EMBL" id="KAK3762021.1"/>
    </source>
</evidence>
<keyword evidence="2" id="KW-1185">Reference proteome</keyword>
<accession>A0AAE0Z498</accession>
<gene>
    <name evidence="1" type="ORF">RRG08_013992</name>
</gene>
<organism evidence="1 2">
    <name type="scientific">Elysia crispata</name>
    <name type="common">lettuce slug</name>
    <dbReference type="NCBI Taxonomy" id="231223"/>
    <lineage>
        <taxon>Eukaryota</taxon>
        <taxon>Metazoa</taxon>
        <taxon>Spiralia</taxon>
        <taxon>Lophotrochozoa</taxon>
        <taxon>Mollusca</taxon>
        <taxon>Gastropoda</taxon>
        <taxon>Heterobranchia</taxon>
        <taxon>Euthyneura</taxon>
        <taxon>Panpulmonata</taxon>
        <taxon>Sacoglossa</taxon>
        <taxon>Placobranchoidea</taxon>
        <taxon>Plakobranchidae</taxon>
        <taxon>Elysia</taxon>
    </lineage>
</organism>
<comment type="caution">
    <text evidence="1">The sequence shown here is derived from an EMBL/GenBank/DDBJ whole genome shotgun (WGS) entry which is preliminary data.</text>
</comment>
<evidence type="ECO:0000313" key="2">
    <source>
        <dbReference type="Proteomes" id="UP001283361"/>
    </source>
</evidence>
<dbReference type="AlphaFoldDB" id="A0AAE0Z498"/>
<reference evidence="1" key="1">
    <citation type="journal article" date="2023" name="G3 (Bethesda)">
        <title>A reference genome for the long-term kleptoplast-retaining sea slug Elysia crispata morphotype clarki.</title>
        <authorList>
            <person name="Eastman K.E."/>
            <person name="Pendleton A.L."/>
            <person name="Shaikh M.A."/>
            <person name="Suttiyut T."/>
            <person name="Ogas R."/>
            <person name="Tomko P."/>
            <person name="Gavelis G."/>
            <person name="Widhalm J.R."/>
            <person name="Wisecaver J.H."/>
        </authorList>
    </citation>
    <scope>NUCLEOTIDE SEQUENCE</scope>
    <source>
        <strain evidence="1">ECLA1</strain>
    </source>
</reference>
<feature type="non-terminal residue" evidence="1">
    <location>
        <position position="49"/>
    </location>
</feature>
<dbReference type="EMBL" id="JAWDGP010004772">
    <property type="protein sequence ID" value="KAK3762021.1"/>
    <property type="molecule type" value="Genomic_DNA"/>
</dbReference>
<protein>
    <submittedName>
        <fullName evidence="1">Uncharacterized protein</fullName>
    </submittedName>
</protein>
<name>A0AAE0Z498_9GAST</name>